<feature type="compositionally biased region" description="Acidic residues" evidence="1">
    <location>
        <begin position="52"/>
        <end position="66"/>
    </location>
</feature>
<comment type="caution">
    <text evidence="2">The sequence shown here is derived from an EMBL/GenBank/DDBJ whole genome shotgun (WGS) entry which is preliminary data.</text>
</comment>
<name>A0ABQ8TC57_PERAM</name>
<evidence type="ECO:0000313" key="2">
    <source>
        <dbReference type="EMBL" id="KAJ4443536.1"/>
    </source>
</evidence>
<accession>A0ABQ8TC57</accession>
<dbReference type="EMBL" id="JAJSOF020000013">
    <property type="protein sequence ID" value="KAJ4443536.1"/>
    <property type="molecule type" value="Genomic_DNA"/>
</dbReference>
<evidence type="ECO:0000313" key="3">
    <source>
        <dbReference type="Proteomes" id="UP001148838"/>
    </source>
</evidence>
<feature type="region of interest" description="Disordered" evidence="1">
    <location>
        <begin position="47"/>
        <end position="82"/>
    </location>
</feature>
<keyword evidence="3" id="KW-1185">Reference proteome</keyword>
<reference evidence="2 3" key="1">
    <citation type="journal article" date="2022" name="Allergy">
        <title>Genome assembly and annotation of Periplaneta americana reveal a comprehensive cockroach allergen profile.</title>
        <authorList>
            <person name="Wang L."/>
            <person name="Xiong Q."/>
            <person name="Saelim N."/>
            <person name="Wang L."/>
            <person name="Nong W."/>
            <person name="Wan A.T."/>
            <person name="Shi M."/>
            <person name="Liu X."/>
            <person name="Cao Q."/>
            <person name="Hui J.H.L."/>
            <person name="Sookrung N."/>
            <person name="Leung T.F."/>
            <person name="Tungtrongchitr A."/>
            <person name="Tsui S.K.W."/>
        </authorList>
    </citation>
    <scope>NUCLEOTIDE SEQUENCE [LARGE SCALE GENOMIC DNA]</scope>
    <source>
        <strain evidence="2">PWHHKU_190912</strain>
    </source>
</reference>
<gene>
    <name evidence="2" type="ORF">ANN_05208</name>
</gene>
<sequence length="132" mass="15322">MAGLRESDNKPPGSLKAISTRLKKTRKNLNQGMEYWFRIRVIRSGDSSYNFDNDDDDNDATDDEDDSFHGSSGDSGNEFHDVESDNLMTKTHHLLLRTIIFKNMFDRTNYSRDYLSIFRYIIIDLLLSPPSY</sequence>
<proteinExistence type="predicted"/>
<organism evidence="2 3">
    <name type="scientific">Periplaneta americana</name>
    <name type="common">American cockroach</name>
    <name type="synonym">Blatta americana</name>
    <dbReference type="NCBI Taxonomy" id="6978"/>
    <lineage>
        <taxon>Eukaryota</taxon>
        <taxon>Metazoa</taxon>
        <taxon>Ecdysozoa</taxon>
        <taxon>Arthropoda</taxon>
        <taxon>Hexapoda</taxon>
        <taxon>Insecta</taxon>
        <taxon>Pterygota</taxon>
        <taxon>Neoptera</taxon>
        <taxon>Polyneoptera</taxon>
        <taxon>Dictyoptera</taxon>
        <taxon>Blattodea</taxon>
        <taxon>Blattoidea</taxon>
        <taxon>Blattidae</taxon>
        <taxon>Blattinae</taxon>
        <taxon>Periplaneta</taxon>
    </lineage>
</organism>
<evidence type="ECO:0000256" key="1">
    <source>
        <dbReference type="SAM" id="MobiDB-lite"/>
    </source>
</evidence>
<protein>
    <submittedName>
        <fullName evidence="2">Uncharacterized protein</fullName>
    </submittedName>
</protein>
<dbReference type="Proteomes" id="UP001148838">
    <property type="component" value="Unassembled WGS sequence"/>
</dbReference>